<dbReference type="Proteomes" id="UP000254040">
    <property type="component" value="Unassembled WGS sequence"/>
</dbReference>
<evidence type="ECO:0000313" key="3">
    <source>
        <dbReference type="EMBL" id="KTD30920.1"/>
    </source>
</evidence>
<keyword evidence="4" id="KW-0858">Xylan degradation</keyword>
<keyword evidence="5" id="KW-1185">Reference proteome</keyword>
<keyword evidence="4" id="KW-0378">Hydrolase</keyword>
<dbReference type="Gene3D" id="3.90.640.20">
    <property type="entry name" value="Heat-shock cognate protein, ATPase"/>
    <property type="match status" value="1"/>
</dbReference>
<keyword evidence="4" id="KW-0326">Glycosidase</keyword>
<dbReference type="Proteomes" id="UP000054985">
    <property type="component" value="Unassembled WGS sequence"/>
</dbReference>
<dbReference type="Pfam" id="PF11738">
    <property type="entry name" value="DUF3298"/>
    <property type="match status" value="1"/>
</dbReference>
<keyword evidence="4" id="KW-0119">Carbohydrate metabolism</keyword>
<dbReference type="InterPro" id="IPR021729">
    <property type="entry name" value="DUF3298"/>
</dbReference>
<sequence length="231" mass="25418">MINRMKRIIKTGLILGLTVNSLMAYSITPVVIKQETAQYILDIKYPQGFKSPTVNASIKEFIASTQKSFMGELSEDASTPVDAPGKTGLNITYSVPYKTPTALSVHFNISIFHKGAAHPSNTVVVKNYVNGKSMNLADLFVSGADYLTPISALAKKDITKKNISDEQWITEGTKPTAENYSVWYFTHKGIAIIFNSYQVAAYVYGEQTVTIPLPLISRLVKSEIAQSVWGN</sequence>
<dbReference type="EMBL" id="LNYN01000042">
    <property type="protein sequence ID" value="KTD30920.1"/>
    <property type="molecule type" value="Genomic_DNA"/>
</dbReference>
<dbReference type="RefSeq" id="WP_028384753.1">
    <property type="nucleotide sequence ID" value="NZ_CAAAJG010000028.1"/>
</dbReference>
<dbReference type="STRING" id="39962.Lmor_3027"/>
<keyword evidence="4" id="KW-0624">Polysaccharide degradation</keyword>
<evidence type="ECO:0000259" key="2">
    <source>
        <dbReference type="Pfam" id="PF13739"/>
    </source>
</evidence>
<dbReference type="EMBL" id="UGOG01000001">
    <property type="protein sequence ID" value="STX63497.1"/>
    <property type="molecule type" value="Genomic_DNA"/>
</dbReference>
<dbReference type="Gene3D" id="3.30.565.40">
    <property type="entry name" value="Fervidobacterium nodosum Rt17-B1 like"/>
    <property type="match status" value="1"/>
</dbReference>
<gene>
    <name evidence="4" type="primary">yjeA</name>
    <name evidence="3" type="ORF">Lmor_3027</name>
    <name evidence="4" type="ORF">NCTC12239_02442</name>
</gene>
<dbReference type="AlphaFoldDB" id="A0A378JZN1"/>
<dbReference type="Pfam" id="PF13739">
    <property type="entry name" value="PdaC"/>
    <property type="match status" value="1"/>
</dbReference>
<reference evidence="4 6" key="2">
    <citation type="submission" date="2018-06" db="EMBL/GenBank/DDBJ databases">
        <authorList>
            <consortium name="Pathogen Informatics"/>
            <person name="Doyle S."/>
        </authorList>
    </citation>
    <scope>NUCLEOTIDE SEQUENCE [LARGE SCALE GENOMIC DNA]</scope>
    <source>
        <strain evidence="4 6">NCTC12239</strain>
    </source>
</reference>
<feature type="domain" description="DUF3298" evidence="1">
    <location>
        <begin position="137"/>
        <end position="213"/>
    </location>
</feature>
<reference evidence="3 5" key="1">
    <citation type="submission" date="2015-11" db="EMBL/GenBank/DDBJ databases">
        <title>Genomic analysis of 38 Legionella species identifies large and diverse effector repertoires.</title>
        <authorList>
            <person name="Burstein D."/>
            <person name="Amaro F."/>
            <person name="Zusman T."/>
            <person name="Lifshitz Z."/>
            <person name="Cohen O."/>
            <person name="Gilbert J.A."/>
            <person name="Pupko T."/>
            <person name="Shuman H.A."/>
            <person name="Segal G."/>
        </authorList>
    </citation>
    <scope>NUCLEOTIDE SEQUENCE [LARGE SCALE GENOMIC DNA]</scope>
    <source>
        <strain evidence="3 5">ATCC 43877</strain>
    </source>
</reference>
<dbReference type="InterPro" id="IPR037126">
    <property type="entry name" value="PdaC/RsiV-like_sf"/>
</dbReference>
<evidence type="ECO:0000313" key="4">
    <source>
        <dbReference type="EMBL" id="STX63497.1"/>
    </source>
</evidence>
<dbReference type="OrthoDB" id="5637at2"/>
<accession>A0A378JZN1</accession>
<feature type="domain" description="Deacetylase PdaC" evidence="2">
    <location>
        <begin position="32"/>
        <end position="120"/>
    </location>
</feature>
<dbReference type="InterPro" id="IPR025303">
    <property type="entry name" value="PdaC"/>
</dbReference>
<evidence type="ECO:0000259" key="1">
    <source>
        <dbReference type="Pfam" id="PF11738"/>
    </source>
</evidence>
<name>A0A378JZN1_9GAMM</name>
<protein>
    <submittedName>
        <fullName evidence="4">Endo-1,4-beta-xylanase-like protein</fullName>
    </submittedName>
</protein>
<evidence type="ECO:0000313" key="5">
    <source>
        <dbReference type="Proteomes" id="UP000054985"/>
    </source>
</evidence>
<dbReference type="GO" id="GO:0016798">
    <property type="term" value="F:hydrolase activity, acting on glycosyl bonds"/>
    <property type="evidence" value="ECO:0007669"/>
    <property type="project" value="UniProtKB-KW"/>
</dbReference>
<proteinExistence type="predicted"/>
<dbReference type="GO" id="GO:0045493">
    <property type="term" value="P:xylan catabolic process"/>
    <property type="evidence" value="ECO:0007669"/>
    <property type="project" value="UniProtKB-KW"/>
</dbReference>
<evidence type="ECO:0000313" key="6">
    <source>
        <dbReference type="Proteomes" id="UP000254040"/>
    </source>
</evidence>
<organism evidence="4 6">
    <name type="scientific">Legionella moravica</name>
    <dbReference type="NCBI Taxonomy" id="39962"/>
    <lineage>
        <taxon>Bacteria</taxon>
        <taxon>Pseudomonadati</taxon>
        <taxon>Pseudomonadota</taxon>
        <taxon>Gammaproteobacteria</taxon>
        <taxon>Legionellales</taxon>
        <taxon>Legionellaceae</taxon>
        <taxon>Legionella</taxon>
    </lineage>
</organism>